<dbReference type="AlphaFoldDB" id="A0A7Y9XRN3"/>
<sequence>MSTLRYLQDAVWEKLPFEDFRPRFFVESYSEKLRMYTPHFYQSRLLNTFSACLEMIEHVDAYQENDKNGGYILSSMDEIIECWESDPIAQEIFSELAALKADLAKKVKSGELDSNVQARLKVLCRTIIGRQQKYLSILLERLEEAIVGTCDLAQTERITASIDRLTGLYTTFLLNQGYSPTYLYNRCAMFFRKNNYSGRNFSEQFRMVTERLRNQQSQFDIYYGFHAAKPNILLSVNDEPGMKILSDAPKEIAELKDAQKDTDINVLAKLTLTSTDYISAALQAKEKIDRFLDTTTAFEFGSEFRISDNCITIRQGQLPHRRKLNVGELLAFISSENGTAIPHDSLAIHNVFKSLNEPAKEQLGRSLRHLRLAKVSVSLEQKLLNLWIALESLFTNTGSSIIGNILDFVPPFYAVAGIPRRVRFLRELLTANNITVTPLIADSIYSESTTFTDSLSDEQVFLILRNADAAKELFYSIEKKEHLKFKLMKIFKEIENNKSISVRLAKSKTDVNRQLRRIYFLRNKIAHTGHFRGVRPQLVTHLLDYVATTYRVIAAAAGKAQDGHTYSISELLAAASMGTDLISAKISSKDEISTLDQITLQAVI</sequence>
<dbReference type="EMBL" id="JACBYV010000001">
    <property type="protein sequence ID" value="NYH74984.1"/>
    <property type="molecule type" value="Genomic_DNA"/>
</dbReference>
<comment type="caution">
    <text evidence="1">The sequence shown here is derived from an EMBL/GenBank/DDBJ whole genome shotgun (WGS) entry which is preliminary data.</text>
</comment>
<evidence type="ECO:0008006" key="3">
    <source>
        <dbReference type="Google" id="ProtNLM"/>
    </source>
</evidence>
<dbReference type="Proteomes" id="UP000578688">
    <property type="component" value="Unassembled WGS sequence"/>
</dbReference>
<organism evidence="1 2">
    <name type="scientific">Phytopseudomonas flavescens</name>
    <dbReference type="NCBI Taxonomy" id="29435"/>
    <lineage>
        <taxon>Bacteria</taxon>
        <taxon>Pseudomonadati</taxon>
        <taxon>Pseudomonadota</taxon>
        <taxon>Gammaproteobacteria</taxon>
        <taxon>Pseudomonadales</taxon>
        <taxon>Pseudomonadaceae</taxon>
        <taxon>Phytopseudomonas</taxon>
    </lineage>
</organism>
<name>A0A7Y9XRN3_9GAMM</name>
<evidence type="ECO:0000313" key="1">
    <source>
        <dbReference type="EMBL" id="NYH74984.1"/>
    </source>
</evidence>
<proteinExistence type="predicted"/>
<gene>
    <name evidence="1" type="ORF">FHR27_003594</name>
</gene>
<evidence type="ECO:0000313" key="2">
    <source>
        <dbReference type="Proteomes" id="UP000578688"/>
    </source>
</evidence>
<keyword evidence="2" id="KW-1185">Reference proteome</keyword>
<protein>
    <recommendedName>
        <fullName evidence="3">Apea-like HEPN domain-containing protein</fullName>
    </recommendedName>
</protein>
<accession>A0A7Y9XRN3</accession>
<reference evidence="1 2" key="1">
    <citation type="submission" date="2020-07" db="EMBL/GenBank/DDBJ databases">
        <title>Genomic analyses of the natural microbiome of Caenorhabditis elegans.</title>
        <authorList>
            <person name="Samuel B."/>
        </authorList>
    </citation>
    <scope>NUCLEOTIDE SEQUENCE [LARGE SCALE GENOMIC DNA]</scope>
    <source>
        <strain evidence="1 2">BIGb0408</strain>
    </source>
</reference>
<dbReference type="RefSeq" id="WP_179539206.1">
    <property type="nucleotide sequence ID" value="NZ_JACBYV010000001.1"/>
</dbReference>